<evidence type="ECO:0000313" key="2">
    <source>
        <dbReference type="Proteomes" id="UP001497512"/>
    </source>
</evidence>
<protein>
    <submittedName>
        <fullName evidence="1">Uncharacterized protein</fullName>
    </submittedName>
</protein>
<accession>A0ABP0UAG3</accession>
<dbReference type="Proteomes" id="UP001497512">
    <property type="component" value="Chromosome 2"/>
</dbReference>
<name>A0ABP0UAG3_9BRYO</name>
<evidence type="ECO:0000313" key="1">
    <source>
        <dbReference type="EMBL" id="CAK9216429.1"/>
    </source>
</evidence>
<organism evidence="1 2">
    <name type="scientific">Sphagnum troendelagicum</name>
    <dbReference type="NCBI Taxonomy" id="128251"/>
    <lineage>
        <taxon>Eukaryota</taxon>
        <taxon>Viridiplantae</taxon>
        <taxon>Streptophyta</taxon>
        <taxon>Embryophyta</taxon>
        <taxon>Bryophyta</taxon>
        <taxon>Sphagnophytina</taxon>
        <taxon>Sphagnopsida</taxon>
        <taxon>Sphagnales</taxon>
        <taxon>Sphagnaceae</taxon>
        <taxon>Sphagnum</taxon>
    </lineage>
</organism>
<proteinExistence type="predicted"/>
<dbReference type="EMBL" id="OZ019894">
    <property type="protein sequence ID" value="CAK9216429.1"/>
    <property type="molecule type" value="Genomic_DNA"/>
</dbReference>
<reference evidence="1" key="1">
    <citation type="submission" date="2024-02" db="EMBL/GenBank/DDBJ databases">
        <authorList>
            <consortium name="ELIXIR-Norway"/>
            <consortium name="Elixir Norway"/>
        </authorList>
    </citation>
    <scope>NUCLEOTIDE SEQUENCE</scope>
</reference>
<gene>
    <name evidence="1" type="ORF">CSSPTR1EN2_LOCUS13466</name>
</gene>
<sequence>MDGACHRPLPMMLRDLTTDRMGNSVLSDDVTLESLVPITRNLNHAQLEQCMNIAKRNALNRLWLGAPHIEALHEVDILVTMGDFVLALADVNG</sequence>
<keyword evidence="2" id="KW-1185">Reference proteome</keyword>